<evidence type="ECO:0000256" key="1">
    <source>
        <dbReference type="SAM" id="MobiDB-lite"/>
    </source>
</evidence>
<gene>
    <name evidence="2" type="ORF">BJ554DRAFT_5035</name>
</gene>
<sequence>MRQMLFHGLHGLCQELFAVRDNQDLICPWCSGLQAAHEFRHDHLKDVRVGEIVTTLMQTGERVGETGATGKNELTRHDLSGVALFDQIQTLVDALLLVRTQNKFADAAAGRRSAAEIQDARGQSVSESLCGRVEQRNERRHPERWTPAVAREAKHNGTGDHGRTVESDQRWRGGLFRLMRDTRARGLCDKGGEGKGRRGVATGHAAIV</sequence>
<dbReference type="EMBL" id="JAEFCI010013238">
    <property type="protein sequence ID" value="KAG5455522.1"/>
    <property type="molecule type" value="Genomic_DNA"/>
</dbReference>
<proteinExistence type="predicted"/>
<dbReference type="AlphaFoldDB" id="A0A8H7ZM50"/>
<organism evidence="2 3">
    <name type="scientific">Olpidium bornovanus</name>
    <dbReference type="NCBI Taxonomy" id="278681"/>
    <lineage>
        <taxon>Eukaryota</taxon>
        <taxon>Fungi</taxon>
        <taxon>Fungi incertae sedis</taxon>
        <taxon>Olpidiomycota</taxon>
        <taxon>Olpidiomycotina</taxon>
        <taxon>Olpidiomycetes</taxon>
        <taxon>Olpidiales</taxon>
        <taxon>Olpidiaceae</taxon>
        <taxon>Olpidium</taxon>
    </lineage>
</organism>
<protein>
    <submittedName>
        <fullName evidence="2">Uncharacterized protein</fullName>
    </submittedName>
</protein>
<feature type="region of interest" description="Disordered" evidence="1">
    <location>
        <begin position="189"/>
        <end position="208"/>
    </location>
</feature>
<accession>A0A8H7ZM50</accession>
<reference evidence="2 3" key="1">
    <citation type="journal article" name="Sci. Rep.">
        <title>Genome-scale phylogenetic analyses confirm Olpidium as the closest living zoosporic fungus to the non-flagellated, terrestrial fungi.</title>
        <authorList>
            <person name="Chang Y."/>
            <person name="Rochon D."/>
            <person name="Sekimoto S."/>
            <person name="Wang Y."/>
            <person name="Chovatia M."/>
            <person name="Sandor L."/>
            <person name="Salamov A."/>
            <person name="Grigoriev I.V."/>
            <person name="Stajich J.E."/>
            <person name="Spatafora J.W."/>
        </authorList>
    </citation>
    <scope>NUCLEOTIDE SEQUENCE [LARGE SCALE GENOMIC DNA]</scope>
    <source>
        <strain evidence="2">S191</strain>
    </source>
</reference>
<name>A0A8H7ZM50_9FUNG</name>
<feature type="non-terminal residue" evidence="2">
    <location>
        <position position="208"/>
    </location>
</feature>
<keyword evidence="3" id="KW-1185">Reference proteome</keyword>
<evidence type="ECO:0000313" key="2">
    <source>
        <dbReference type="EMBL" id="KAG5455522.1"/>
    </source>
</evidence>
<comment type="caution">
    <text evidence="2">The sequence shown here is derived from an EMBL/GenBank/DDBJ whole genome shotgun (WGS) entry which is preliminary data.</text>
</comment>
<evidence type="ECO:0000313" key="3">
    <source>
        <dbReference type="Proteomes" id="UP000673691"/>
    </source>
</evidence>
<dbReference type="Proteomes" id="UP000673691">
    <property type="component" value="Unassembled WGS sequence"/>
</dbReference>